<dbReference type="InterPro" id="IPR051177">
    <property type="entry name" value="CIK-Related_Protein"/>
</dbReference>
<dbReference type="Proteomes" id="UP000298663">
    <property type="component" value="Unassembled WGS sequence"/>
</dbReference>
<feature type="region of interest" description="Disordered" evidence="2">
    <location>
        <begin position="333"/>
        <end position="374"/>
    </location>
</feature>
<dbReference type="AlphaFoldDB" id="A0A4U5MS56"/>
<feature type="domain" description="Protein kinase" evidence="3">
    <location>
        <begin position="1"/>
        <end position="245"/>
    </location>
</feature>
<dbReference type="PANTHER" id="PTHR12984:SF15">
    <property type="entry name" value="PROTEIN-ASSOCIATING WITH THE CARBOXYL-TERMINAL DOMAIN OF EZRIN"/>
    <property type="match status" value="1"/>
</dbReference>
<feature type="region of interest" description="Disordered" evidence="2">
    <location>
        <begin position="517"/>
        <end position="545"/>
    </location>
</feature>
<evidence type="ECO:0000259" key="3">
    <source>
        <dbReference type="PROSITE" id="PS50011"/>
    </source>
</evidence>
<protein>
    <recommendedName>
        <fullName evidence="3">Protein kinase domain-containing protein</fullName>
    </recommendedName>
</protein>
<dbReference type="GO" id="GO:0004672">
    <property type="term" value="F:protein kinase activity"/>
    <property type="evidence" value="ECO:0007669"/>
    <property type="project" value="InterPro"/>
</dbReference>
<dbReference type="Pfam" id="PF00069">
    <property type="entry name" value="Pkinase"/>
    <property type="match status" value="1"/>
</dbReference>
<organism evidence="4 5">
    <name type="scientific">Steinernema carpocapsae</name>
    <name type="common">Entomopathogenic nematode</name>
    <dbReference type="NCBI Taxonomy" id="34508"/>
    <lineage>
        <taxon>Eukaryota</taxon>
        <taxon>Metazoa</taxon>
        <taxon>Ecdysozoa</taxon>
        <taxon>Nematoda</taxon>
        <taxon>Chromadorea</taxon>
        <taxon>Rhabditida</taxon>
        <taxon>Tylenchina</taxon>
        <taxon>Panagrolaimomorpha</taxon>
        <taxon>Strongyloidoidea</taxon>
        <taxon>Steinernematidae</taxon>
        <taxon>Steinernema</taxon>
    </lineage>
</organism>
<dbReference type="PANTHER" id="PTHR12984">
    <property type="entry name" value="SCY1-RELATED S/T PROTEIN KINASE-LIKE"/>
    <property type="match status" value="1"/>
</dbReference>
<dbReference type="GO" id="GO:0005524">
    <property type="term" value="F:ATP binding"/>
    <property type="evidence" value="ECO:0007669"/>
    <property type="project" value="InterPro"/>
</dbReference>
<name>A0A4U5MS56_STECR</name>
<dbReference type="InterPro" id="IPR000719">
    <property type="entry name" value="Prot_kinase_dom"/>
</dbReference>
<dbReference type="SUPFAM" id="SSF48371">
    <property type="entry name" value="ARM repeat"/>
    <property type="match status" value="1"/>
</dbReference>
<dbReference type="Gene3D" id="3.30.200.20">
    <property type="entry name" value="Phosphorylase Kinase, domain 1"/>
    <property type="match status" value="1"/>
</dbReference>
<accession>A0A4U5MS56</accession>
<sequence>MLGTVFSRRLDSPEIGRNISNGIQMLKQLRHPSVLHYHDCIRTPAEITLITERVDVLDVVIGGMDSAEIRAGLLDVVNAMVFLHEKAGISHNSLSASSIFVTPDGRWKLGSFEKSAKLASSAQDDKDFAEVLNFAMKHVDEAAAEDFFVISAGLIEGSLTMKALLTGSALSSPLFEIADFLEHIQLKHDADKVEFFRELPDRLREISPESVSKRLIRLFLSRYVMLEPTAHESFIPRLMQVDDILNEELYRTYVVPEIQRIFGVRDKAIRLALLRHFSSYCSFMDRDVCELKILPELSIGMYDVDNEIVAASLRAMADLVPILGGEGVTGSVHTKNFTDGTPKPPKNPPFATTDSGTSTPSRYNPSPPPPRPVVIPAVTAALTVIHPVLAAESVKDEDEDWSKTWGDEEEAVQEEEPVENGQVFEPQSTSDLSPRPVSRRSEKSSIGAEFSLPDIKKSSDEMDFFADMEPKFDSAPSLVDSLKSRAMQEASSVYMSKQKSMPVKFTLFSDKESSVDTATTAEWEQNEAEANGTSAWEAEDDLVID</sequence>
<gene>
    <name evidence="4" type="ORF">L596_019944</name>
</gene>
<reference evidence="4 5" key="1">
    <citation type="journal article" date="2015" name="Genome Biol.">
        <title>Comparative genomics of Steinernema reveals deeply conserved gene regulatory networks.</title>
        <authorList>
            <person name="Dillman A.R."/>
            <person name="Macchietto M."/>
            <person name="Porter C.F."/>
            <person name="Rogers A."/>
            <person name="Williams B."/>
            <person name="Antoshechkin I."/>
            <person name="Lee M.M."/>
            <person name="Goodwin Z."/>
            <person name="Lu X."/>
            <person name="Lewis E.E."/>
            <person name="Goodrich-Blair H."/>
            <person name="Stock S.P."/>
            <person name="Adams B.J."/>
            <person name="Sternberg P.W."/>
            <person name="Mortazavi A."/>
        </authorList>
    </citation>
    <scope>NUCLEOTIDE SEQUENCE [LARGE SCALE GENOMIC DNA]</scope>
    <source>
        <strain evidence="4 5">ALL</strain>
    </source>
</reference>
<feature type="compositionally biased region" description="Acidic residues" evidence="2">
    <location>
        <begin position="407"/>
        <end position="418"/>
    </location>
</feature>
<proteinExistence type="inferred from homology"/>
<evidence type="ECO:0000256" key="1">
    <source>
        <dbReference type="ARBA" id="ARBA00038349"/>
    </source>
</evidence>
<reference evidence="4 5" key="2">
    <citation type="journal article" date="2019" name="G3 (Bethesda)">
        <title>Hybrid Assembly of the Genome of the Entomopathogenic Nematode Steinernema carpocapsae Identifies the X-Chromosome.</title>
        <authorList>
            <person name="Serra L."/>
            <person name="Macchietto M."/>
            <person name="Macias-Munoz A."/>
            <person name="McGill C.J."/>
            <person name="Rodriguez I.M."/>
            <person name="Rodriguez B."/>
            <person name="Murad R."/>
            <person name="Mortazavi A."/>
        </authorList>
    </citation>
    <scope>NUCLEOTIDE SEQUENCE [LARGE SCALE GENOMIC DNA]</scope>
    <source>
        <strain evidence="4 5">ALL</strain>
    </source>
</reference>
<dbReference type="InterPro" id="IPR016024">
    <property type="entry name" value="ARM-type_fold"/>
</dbReference>
<feature type="region of interest" description="Disordered" evidence="2">
    <location>
        <begin position="393"/>
        <end position="453"/>
    </location>
</feature>
<keyword evidence="5" id="KW-1185">Reference proteome</keyword>
<dbReference type="Gene3D" id="1.10.510.10">
    <property type="entry name" value="Transferase(Phosphotransferase) domain 1"/>
    <property type="match status" value="1"/>
</dbReference>
<dbReference type="OrthoDB" id="5870215at2759"/>
<dbReference type="PROSITE" id="PS50011">
    <property type="entry name" value="PROTEIN_KINASE_DOM"/>
    <property type="match status" value="1"/>
</dbReference>
<evidence type="ECO:0000313" key="5">
    <source>
        <dbReference type="Proteomes" id="UP000298663"/>
    </source>
</evidence>
<comment type="caution">
    <text evidence="4">The sequence shown here is derived from an EMBL/GenBank/DDBJ whole genome shotgun (WGS) entry which is preliminary data.</text>
</comment>
<dbReference type="Gene3D" id="1.25.10.10">
    <property type="entry name" value="Leucine-rich Repeat Variant"/>
    <property type="match status" value="1"/>
</dbReference>
<dbReference type="STRING" id="34508.A0A4U5MS56"/>
<evidence type="ECO:0000313" key="4">
    <source>
        <dbReference type="EMBL" id="TKR72510.1"/>
    </source>
</evidence>
<comment type="similarity">
    <text evidence="1">Belongs to the protein kinase superfamily.</text>
</comment>
<dbReference type="InterPro" id="IPR011009">
    <property type="entry name" value="Kinase-like_dom_sf"/>
</dbReference>
<evidence type="ECO:0000256" key="2">
    <source>
        <dbReference type="SAM" id="MobiDB-lite"/>
    </source>
</evidence>
<dbReference type="EMBL" id="AZBU02000006">
    <property type="protein sequence ID" value="TKR72510.1"/>
    <property type="molecule type" value="Genomic_DNA"/>
</dbReference>
<dbReference type="SUPFAM" id="SSF56112">
    <property type="entry name" value="Protein kinase-like (PK-like)"/>
    <property type="match status" value="1"/>
</dbReference>
<dbReference type="InterPro" id="IPR011989">
    <property type="entry name" value="ARM-like"/>
</dbReference>